<dbReference type="SUPFAM" id="SSF51366">
    <property type="entry name" value="Ribulose-phoshate binding barrel"/>
    <property type="match status" value="1"/>
</dbReference>
<evidence type="ECO:0000256" key="3">
    <source>
        <dbReference type="ARBA" id="ARBA00012572"/>
    </source>
</evidence>
<evidence type="ECO:0000313" key="9">
    <source>
        <dbReference type="EMBL" id="KAK9822225.1"/>
    </source>
</evidence>
<comment type="similarity">
    <text evidence="2">Belongs to the TrpF family.</text>
</comment>
<dbReference type="Pfam" id="PF00697">
    <property type="entry name" value="PRAI"/>
    <property type="match status" value="1"/>
</dbReference>
<accession>A0AAW1QL65</accession>
<reference evidence="9 10" key="1">
    <citation type="journal article" date="2024" name="Nat. Commun.">
        <title>Phylogenomics reveals the evolutionary origins of lichenization in chlorophyte algae.</title>
        <authorList>
            <person name="Puginier C."/>
            <person name="Libourel C."/>
            <person name="Otte J."/>
            <person name="Skaloud P."/>
            <person name="Haon M."/>
            <person name="Grisel S."/>
            <person name="Petersen M."/>
            <person name="Berrin J.G."/>
            <person name="Delaux P.M."/>
            <person name="Dal Grande F."/>
            <person name="Keller J."/>
        </authorList>
    </citation>
    <scope>NUCLEOTIDE SEQUENCE [LARGE SCALE GENOMIC DNA]</scope>
    <source>
        <strain evidence="9 10">SAG 245.80</strain>
    </source>
</reference>
<keyword evidence="7" id="KW-0413">Isomerase</keyword>
<evidence type="ECO:0000256" key="6">
    <source>
        <dbReference type="ARBA" id="ARBA00023141"/>
    </source>
</evidence>
<dbReference type="PANTHER" id="PTHR42894">
    <property type="entry name" value="N-(5'-PHOSPHORIBOSYL)ANTHRANILATE ISOMERASE"/>
    <property type="match status" value="1"/>
</dbReference>
<dbReference type="GO" id="GO:0004640">
    <property type="term" value="F:phosphoribosylanthranilate isomerase activity"/>
    <property type="evidence" value="ECO:0007669"/>
    <property type="project" value="UniProtKB-EC"/>
</dbReference>
<dbReference type="Proteomes" id="UP001445335">
    <property type="component" value="Unassembled WGS sequence"/>
</dbReference>
<evidence type="ECO:0000313" key="10">
    <source>
        <dbReference type="Proteomes" id="UP001445335"/>
    </source>
</evidence>
<proteinExistence type="inferred from homology"/>
<keyword evidence="6" id="KW-0057">Aromatic amino acid biosynthesis</keyword>
<dbReference type="EMBL" id="JALJOU010000089">
    <property type="protein sequence ID" value="KAK9822225.1"/>
    <property type="molecule type" value="Genomic_DNA"/>
</dbReference>
<organism evidence="9 10">
    <name type="scientific">Elliptochloris bilobata</name>
    <dbReference type="NCBI Taxonomy" id="381761"/>
    <lineage>
        <taxon>Eukaryota</taxon>
        <taxon>Viridiplantae</taxon>
        <taxon>Chlorophyta</taxon>
        <taxon>core chlorophytes</taxon>
        <taxon>Trebouxiophyceae</taxon>
        <taxon>Trebouxiophyceae incertae sedis</taxon>
        <taxon>Elliptochloris clade</taxon>
        <taxon>Elliptochloris</taxon>
    </lineage>
</organism>
<dbReference type="GO" id="GO:0000162">
    <property type="term" value="P:L-tryptophan biosynthetic process"/>
    <property type="evidence" value="ECO:0007669"/>
    <property type="project" value="UniProtKB-KW"/>
</dbReference>
<evidence type="ECO:0000256" key="4">
    <source>
        <dbReference type="ARBA" id="ARBA00022605"/>
    </source>
</evidence>
<keyword evidence="4" id="KW-0028">Amino-acid biosynthesis</keyword>
<dbReference type="InterPro" id="IPR044643">
    <property type="entry name" value="TrpF_fam"/>
</dbReference>
<sequence>MWQRGRRAVSPATAQRIAAVAHRHGVQAVGVFVDEDAVSIATACTDAGLDMAQLHGNGARAAYLALPPELPVVYVLHADAGGALQTPLPPIKGPRQPEWLLVDGLTGGSGQALDWARLHVPSGLARRGWLLAGGLAPANVAVALRAARPAGVDVASGVAGPDGLRKDPALMAAFVKAVRAADG</sequence>
<dbReference type="EC" id="5.3.1.24" evidence="3"/>
<evidence type="ECO:0000256" key="7">
    <source>
        <dbReference type="ARBA" id="ARBA00023235"/>
    </source>
</evidence>
<dbReference type="InterPro" id="IPR001240">
    <property type="entry name" value="PRAI_dom"/>
</dbReference>
<dbReference type="CDD" id="cd00405">
    <property type="entry name" value="PRAI"/>
    <property type="match status" value="1"/>
</dbReference>
<comment type="caution">
    <text evidence="9">The sequence shown here is derived from an EMBL/GenBank/DDBJ whole genome shotgun (WGS) entry which is preliminary data.</text>
</comment>
<keyword evidence="5" id="KW-0822">Tryptophan biosynthesis</keyword>
<feature type="domain" description="N-(5'phosphoribosyl) anthranilate isomerase (PRAI)" evidence="8">
    <location>
        <begin position="6"/>
        <end position="176"/>
    </location>
</feature>
<evidence type="ECO:0000256" key="1">
    <source>
        <dbReference type="ARBA" id="ARBA00004664"/>
    </source>
</evidence>
<dbReference type="Gene3D" id="3.20.20.70">
    <property type="entry name" value="Aldolase class I"/>
    <property type="match status" value="1"/>
</dbReference>
<evidence type="ECO:0000256" key="5">
    <source>
        <dbReference type="ARBA" id="ARBA00022822"/>
    </source>
</evidence>
<keyword evidence="10" id="KW-1185">Reference proteome</keyword>
<dbReference type="InterPro" id="IPR013785">
    <property type="entry name" value="Aldolase_TIM"/>
</dbReference>
<comment type="pathway">
    <text evidence="1">Amino-acid biosynthesis; L-tryptophan biosynthesis; L-tryptophan from chorismate: step 3/5.</text>
</comment>
<evidence type="ECO:0000259" key="8">
    <source>
        <dbReference type="Pfam" id="PF00697"/>
    </source>
</evidence>
<protein>
    <recommendedName>
        <fullName evidence="3">phosphoribosylanthranilate isomerase</fullName>
        <ecNumber evidence="3">5.3.1.24</ecNumber>
    </recommendedName>
</protein>
<dbReference type="InterPro" id="IPR011060">
    <property type="entry name" value="RibuloseP-bd_barrel"/>
</dbReference>
<evidence type="ECO:0000256" key="2">
    <source>
        <dbReference type="ARBA" id="ARBA00007571"/>
    </source>
</evidence>
<dbReference type="AlphaFoldDB" id="A0AAW1QL65"/>
<dbReference type="PANTHER" id="PTHR42894:SF1">
    <property type="entry name" value="N-(5'-PHOSPHORIBOSYL)ANTHRANILATE ISOMERASE"/>
    <property type="match status" value="1"/>
</dbReference>
<name>A0AAW1QL65_9CHLO</name>
<dbReference type="HAMAP" id="MF_00135">
    <property type="entry name" value="PRAI"/>
    <property type="match status" value="1"/>
</dbReference>
<gene>
    <name evidence="9" type="ORF">WJX81_001438</name>
</gene>